<name>A0A8J8W9Q8_CHIOP</name>
<organism evidence="1 2">
    <name type="scientific">Chionoecetes opilio</name>
    <name type="common">Atlantic snow crab</name>
    <name type="synonym">Cancer opilio</name>
    <dbReference type="NCBI Taxonomy" id="41210"/>
    <lineage>
        <taxon>Eukaryota</taxon>
        <taxon>Metazoa</taxon>
        <taxon>Ecdysozoa</taxon>
        <taxon>Arthropoda</taxon>
        <taxon>Crustacea</taxon>
        <taxon>Multicrustacea</taxon>
        <taxon>Malacostraca</taxon>
        <taxon>Eumalacostraca</taxon>
        <taxon>Eucarida</taxon>
        <taxon>Decapoda</taxon>
        <taxon>Pleocyemata</taxon>
        <taxon>Brachyura</taxon>
        <taxon>Eubrachyura</taxon>
        <taxon>Majoidea</taxon>
        <taxon>Majidae</taxon>
        <taxon>Chionoecetes</taxon>
    </lineage>
</organism>
<evidence type="ECO:0000313" key="1">
    <source>
        <dbReference type="EMBL" id="KAG0694701.1"/>
    </source>
</evidence>
<proteinExistence type="predicted"/>
<dbReference type="EMBL" id="JACEEZ010026110">
    <property type="protein sequence ID" value="KAG0694701.1"/>
    <property type="molecule type" value="Genomic_DNA"/>
</dbReference>
<reference evidence="1" key="1">
    <citation type="submission" date="2020-07" db="EMBL/GenBank/DDBJ databases">
        <title>The High-quality genome of the commercially important snow crab, Chionoecetes opilio.</title>
        <authorList>
            <person name="Jeong J.-H."/>
            <person name="Ryu S."/>
        </authorList>
    </citation>
    <scope>NUCLEOTIDE SEQUENCE</scope>
    <source>
        <strain evidence="1">MADBK_172401_WGS</strain>
        <tissue evidence="1">Digestive gland</tissue>
    </source>
</reference>
<evidence type="ECO:0000313" key="2">
    <source>
        <dbReference type="Proteomes" id="UP000770661"/>
    </source>
</evidence>
<dbReference type="AlphaFoldDB" id="A0A8J8W9Q8"/>
<protein>
    <submittedName>
        <fullName evidence="1">Uncharacterized protein</fullName>
    </submittedName>
</protein>
<accession>A0A8J8W9Q8</accession>
<gene>
    <name evidence="1" type="ORF">GWK47_027147</name>
</gene>
<comment type="caution">
    <text evidence="1">The sequence shown here is derived from an EMBL/GenBank/DDBJ whole genome shotgun (WGS) entry which is preliminary data.</text>
</comment>
<keyword evidence="2" id="KW-1185">Reference proteome</keyword>
<dbReference type="OrthoDB" id="10057873at2759"/>
<dbReference type="Proteomes" id="UP000770661">
    <property type="component" value="Unassembled WGS sequence"/>
</dbReference>
<sequence>MSPLSVFMICLEERWRMRQRTFPQAAHTEEMCCSHTQPAGDNDVSKVVGWNYGTGRQARQPFTKAAAKAQGLWNLHNRSLWWPTRSGCGGQKAEYTLPNYVEHNLILWNTLYDATECLLKTALKDPETIEAINEVMKSEAAGKRAAAPVFTEEEQGDSAGVLQGDEACRHLPGQAAG</sequence>